<dbReference type="EMBL" id="CP071793">
    <property type="protein sequence ID" value="QTD47528.1"/>
    <property type="molecule type" value="Genomic_DNA"/>
</dbReference>
<evidence type="ECO:0000313" key="2">
    <source>
        <dbReference type="Proteomes" id="UP000663929"/>
    </source>
</evidence>
<dbReference type="AlphaFoldDB" id="A0A8A4TFQ0"/>
<name>A0A8A4TFQ0_SULCO</name>
<protein>
    <recommendedName>
        <fullName evidence="3">DUF4276 family protein</fullName>
    </recommendedName>
</protein>
<keyword evidence="2" id="KW-1185">Reference proteome</keyword>
<sequence>MEERHQFLRFGLFVTGEGEREHLPKLFVSLAETRACHFEVVRKVEQLSPRRERSKNLKLAGLPTRDEELGLAVRGYLSRGPDHFALVVDDLEFDRRDVERETFGRYRQALDTVLSDTQRDRASVHFLVYMLEAYYFAHADATNTALDLSPGIEDFVGDVETIRHPKNELKKIAPNFRERSAAQAVLELLDVRYVLSNEATCTGLRTMFVWCLEKLMQFGPDWVPEFSPEVYRRTDGRLRDSTRGQ</sequence>
<evidence type="ECO:0008006" key="3">
    <source>
        <dbReference type="Google" id="ProtNLM"/>
    </source>
</evidence>
<gene>
    <name evidence="1" type="ORF">J3U87_18190</name>
</gene>
<accession>A0A8A4TFQ0</accession>
<dbReference type="Proteomes" id="UP000663929">
    <property type="component" value="Chromosome"/>
</dbReference>
<reference evidence="1" key="1">
    <citation type="submission" date="2021-03" db="EMBL/GenBank/DDBJ databases">
        <title>Acanthopleuribacteraceae sp. M133.</title>
        <authorList>
            <person name="Wang G."/>
        </authorList>
    </citation>
    <scope>NUCLEOTIDE SEQUENCE</scope>
    <source>
        <strain evidence="1">M133</strain>
    </source>
</reference>
<evidence type="ECO:0000313" key="1">
    <source>
        <dbReference type="EMBL" id="QTD47528.1"/>
    </source>
</evidence>
<organism evidence="1 2">
    <name type="scientific">Sulfidibacter corallicola</name>
    <dbReference type="NCBI Taxonomy" id="2818388"/>
    <lineage>
        <taxon>Bacteria</taxon>
        <taxon>Pseudomonadati</taxon>
        <taxon>Acidobacteriota</taxon>
        <taxon>Holophagae</taxon>
        <taxon>Acanthopleuribacterales</taxon>
        <taxon>Acanthopleuribacteraceae</taxon>
        <taxon>Sulfidibacter</taxon>
    </lineage>
</organism>
<dbReference type="KEGG" id="scor:J3U87_18190"/>
<dbReference type="RefSeq" id="WP_237377197.1">
    <property type="nucleotide sequence ID" value="NZ_CP071793.1"/>
</dbReference>
<proteinExistence type="predicted"/>